<evidence type="ECO:0000313" key="3">
    <source>
        <dbReference type="Proteomes" id="UP000030151"/>
    </source>
</evidence>
<dbReference type="PANTHER" id="PTHR36195">
    <property type="entry name" value="DOMAIN PROTEIN, PUTATIVE (AFU_ORTHOLOGUE AFUA_5G01990)-RELATED-RELATED"/>
    <property type="match status" value="1"/>
</dbReference>
<feature type="chain" id="PRO_5001474726" evidence="1">
    <location>
        <begin position="20"/>
        <end position="186"/>
    </location>
</feature>
<evidence type="ECO:0000313" key="2">
    <source>
        <dbReference type="EMBL" id="EXU95176.1"/>
    </source>
</evidence>
<dbReference type="Proteomes" id="UP000030151">
    <property type="component" value="Unassembled WGS sequence"/>
</dbReference>
<reference evidence="2 3" key="1">
    <citation type="submission" date="2014-02" db="EMBL/GenBank/DDBJ databases">
        <title>The genome sequence of the entomopathogenic fungus Metarhizium robertsii ARSEF 2575.</title>
        <authorList>
            <person name="Giuliano Garisto Donzelli B."/>
            <person name="Roe B.A."/>
            <person name="Macmil S.L."/>
            <person name="Krasnoff S.B."/>
            <person name="Gibson D.M."/>
        </authorList>
    </citation>
    <scope>NUCLEOTIDE SEQUENCE [LARGE SCALE GENOMIC DNA]</scope>
    <source>
        <strain evidence="2 3">ARSEF 2575</strain>
    </source>
</reference>
<dbReference type="HOGENOM" id="CLU_083650_1_1_1"/>
<keyword evidence="1" id="KW-0732">Signal</keyword>
<dbReference type="EMBL" id="JELW01000096">
    <property type="protein sequence ID" value="EXU95176.1"/>
    <property type="molecule type" value="Genomic_DNA"/>
</dbReference>
<dbReference type="AlphaFoldDB" id="A0A014QR64"/>
<protein>
    <submittedName>
        <fullName evidence="2">Uncharacterized protein</fullName>
    </submittedName>
</protein>
<comment type="caution">
    <text evidence="2">The sequence shown here is derived from an EMBL/GenBank/DDBJ whole genome shotgun (WGS) entry which is preliminary data.</text>
</comment>
<organism evidence="2 3">
    <name type="scientific">Metarhizium robertsii</name>
    <dbReference type="NCBI Taxonomy" id="568076"/>
    <lineage>
        <taxon>Eukaryota</taxon>
        <taxon>Fungi</taxon>
        <taxon>Dikarya</taxon>
        <taxon>Ascomycota</taxon>
        <taxon>Pezizomycotina</taxon>
        <taxon>Sordariomycetes</taxon>
        <taxon>Hypocreomycetidae</taxon>
        <taxon>Hypocreales</taxon>
        <taxon>Clavicipitaceae</taxon>
        <taxon>Metarhizium</taxon>
    </lineage>
</organism>
<evidence type="ECO:0000256" key="1">
    <source>
        <dbReference type="SAM" id="SignalP"/>
    </source>
</evidence>
<accession>A0A014QR64</accession>
<name>A0A014QR64_9HYPO</name>
<dbReference type="Pfam" id="PF04681">
    <property type="entry name" value="Bys1"/>
    <property type="match status" value="1"/>
</dbReference>
<dbReference type="PANTHER" id="PTHR36195:SF4">
    <property type="entry name" value="DOMAIN PROTEIN, PUTATIVE (AFU_ORTHOLOGUE AFUA_5G01990)-RELATED"/>
    <property type="match status" value="1"/>
</dbReference>
<feature type="signal peptide" evidence="1">
    <location>
        <begin position="1"/>
        <end position="19"/>
    </location>
</feature>
<gene>
    <name evidence="2" type="ORF">X797_011750</name>
</gene>
<sequence length="186" mass="20039">MSGLPIIIALLCCSWHAHALGHAIVINRCPFSVFLASVQATSPFVLELPPGDTYVETYRPVENGTGVSIKITSDICVGKTLTDVGRANAFASSSKTQLEYSYVPSQHPTDLYYDLSDINDEFPRQFCAYGVALHTSASDCPGVLCPSSCDDVCPNVYNDPNDNHATKGCRSSVDIALALCAYIRNP</sequence>
<dbReference type="InterPro" id="IPR006771">
    <property type="entry name" value="CetA-like"/>
</dbReference>
<proteinExistence type="predicted"/>